<dbReference type="SUPFAM" id="SSF53383">
    <property type="entry name" value="PLP-dependent transferases"/>
    <property type="match status" value="1"/>
</dbReference>
<keyword evidence="6 11" id="KW-0028">Amino-acid biosynthesis</keyword>
<accession>A0A2X0QZG7</accession>
<keyword evidence="9 11" id="KW-0368">Histidine biosynthesis</keyword>
<feature type="modified residue" description="N6-(pyridoxal phosphate)lysine" evidence="11">
    <location>
        <position position="222"/>
    </location>
</feature>
<evidence type="ECO:0000256" key="7">
    <source>
        <dbReference type="ARBA" id="ARBA00022679"/>
    </source>
</evidence>
<dbReference type="Gene3D" id="3.40.640.10">
    <property type="entry name" value="Type I PLP-dependent aspartate aminotransferase-like (Major domain)"/>
    <property type="match status" value="1"/>
</dbReference>
<dbReference type="EC" id="2.6.1.9" evidence="11"/>
<dbReference type="NCBIfam" id="TIGR01141">
    <property type="entry name" value="hisC"/>
    <property type="match status" value="1"/>
</dbReference>
<dbReference type="InterPro" id="IPR015424">
    <property type="entry name" value="PyrdxlP-dep_Trfase"/>
</dbReference>
<dbReference type="EMBL" id="LS423452">
    <property type="protein sequence ID" value="SPS06957.1"/>
    <property type="molecule type" value="Genomic_DNA"/>
</dbReference>
<sequence length="364" mass="40656">MSATSSTVTPDQLFRREILDLMAYSVPDSFGMTKLDAMENPYLLPQSLREEIAHIVAEASINRYPDADAGRLKESIRAVTDLNQDMGILLGNGSDEIIQLLALAVAKPGATLLSVEPSFVMYRMIAAFTGLRYVGVPLTDDFTLDLSAVLTAMRQHQPALVFLSYPNNPSGNLFNAEAISRIIESAPGLVVVDEAYHAFADASFMPMLSRYPNLLVMRTFSKLGMAGLRLGFIAGSKAWLGQLEKLRLPYNVNMLTQYVAQKLLQHHDVLLRQAEQIKHDRAWLYDRLVGLADVRPYASDANFILFRVMHADQVFKGLKDRGVLIKNLSNSHPLLLDCLRVTVGTQQENEFFIRALQESIHQFV</sequence>
<dbReference type="CDD" id="cd00609">
    <property type="entry name" value="AAT_like"/>
    <property type="match status" value="1"/>
</dbReference>
<evidence type="ECO:0000256" key="11">
    <source>
        <dbReference type="HAMAP-Rule" id="MF_01023"/>
    </source>
</evidence>
<comment type="cofactor">
    <cofactor evidence="1 11">
        <name>pyridoxal 5'-phosphate</name>
        <dbReference type="ChEBI" id="CHEBI:597326"/>
    </cofactor>
</comment>
<dbReference type="AlphaFoldDB" id="A0A2X0QZG7"/>
<gene>
    <name evidence="11 13" type="primary">hisC</name>
    <name evidence="13" type="ORF">NITFAB_2554</name>
</gene>
<comment type="catalytic activity">
    <reaction evidence="10 11">
        <text>L-histidinol phosphate + 2-oxoglutarate = 3-(imidazol-4-yl)-2-oxopropyl phosphate + L-glutamate</text>
        <dbReference type="Rhea" id="RHEA:23744"/>
        <dbReference type="ChEBI" id="CHEBI:16810"/>
        <dbReference type="ChEBI" id="CHEBI:29985"/>
        <dbReference type="ChEBI" id="CHEBI:57766"/>
        <dbReference type="ChEBI" id="CHEBI:57980"/>
        <dbReference type="EC" id="2.6.1.9"/>
    </reaction>
</comment>
<evidence type="ECO:0000256" key="6">
    <source>
        <dbReference type="ARBA" id="ARBA00022605"/>
    </source>
</evidence>
<dbReference type="Pfam" id="PF00155">
    <property type="entry name" value="Aminotran_1_2"/>
    <property type="match status" value="1"/>
</dbReference>
<protein>
    <recommendedName>
        <fullName evidence="11">Histidinol-phosphate aminotransferase</fullName>
        <ecNumber evidence="11">2.6.1.9</ecNumber>
    </recommendedName>
    <alternativeName>
        <fullName evidence="11">Imidazole acetol-phosphate transaminase</fullName>
    </alternativeName>
</protein>
<evidence type="ECO:0000259" key="12">
    <source>
        <dbReference type="Pfam" id="PF00155"/>
    </source>
</evidence>
<dbReference type="Gene3D" id="3.90.1150.10">
    <property type="entry name" value="Aspartate Aminotransferase, domain 1"/>
    <property type="match status" value="1"/>
</dbReference>
<evidence type="ECO:0000256" key="3">
    <source>
        <dbReference type="ARBA" id="ARBA00007970"/>
    </source>
</evidence>
<dbReference type="InterPro" id="IPR015422">
    <property type="entry name" value="PyrdxlP-dep_Trfase_small"/>
</dbReference>
<dbReference type="PANTHER" id="PTHR42885:SF2">
    <property type="entry name" value="HISTIDINOL-PHOSPHATE AMINOTRANSFERASE"/>
    <property type="match status" value="1"/>
</dbReference>
<organism evidence="13">
    <name type="scientific">Candidatus Nitrotoga fabula</name>
    <dbReference type="NCBI Taxonomy" id="2182327"/>
    <lineage>
        <taxon>Bacteria</taxon>
        <taxon>Pseudomonadati</taxon>
        <taxon>Pseudomonadota</taxon>
        <taxon>Betaproteobacteria</taxon>
        <taxon>Nitrosomonadales</taxon>
        <taxon>Gallionellaceae</taxon>
        <taxon>Candidatus Nitrotoga</taxon>
    </lineage>
</organism>
<reference evidence="13" key="1">
    <citation type="submission" date="2018-05" db="EMBL/GenBank/DDBJ databases">
        <authorList>
            <person name="Lanie J.A."/>
            <person name="Ng W.-L."/>
            <person name="Kazmierczak K.M."/>
            <person name="Andrzejewski T.M."/>
            <person name="Davidsen T.M."/>
            <person name="Wayne K.J."/>
            <person name="Tettelin H."/>
            <person name="Glass J.I."/>
            <person name="Rusch D."/>
            <person name="Podicherti R."/>
            <person name="Tsui H.-C.T."/>
            <person name="Winkler M.E."/>
        </authorList>
    </citation>
    <scope>NUCLEOTIDE SEQUENCE</scope>
    <source>
        <strain evidence="13">KNB</strain>
    </source>
</reference>
<keyword evidence="5 11" id="KW-0032">Aminotransferase</keyword>
<dbReference type="UniPathway" id="UPA00031">
    <property type="reaction ID" value="UER00012"/>
</dbReference>
<evidence type="ECO:0000256" key="9">
    <source>
        <dbReference type="ARBA" id="ARBA00023102"/>
    </source>
</evidence>
<comment type="subunit">
    <text evidence="4 11">Homodimer.</text>
</comment>
<feature type="domain" description="Aminotransferase class I/classII large" evidence="12">
    <location>
        <begin position="32"/>
        <end position="356"/>
    </location>
</feature>
<keyword evidence="8 11" id="KW-0663">Pyridoxal phosphate</keyword>
<dbReference type="GO" id="GO:0004400">
    <property type="term" value="F:histidinol-phosphate transaminase activity"/>
    <property type="evidence" value="ECO:0007669"/>
    <property type="project" value="UniProtKB-UniRule"/>
</dbReference>
<evidence type="ECO:0000256" key="5">
    <source>
        <dbReference type="ARBA" id="ARBA00022576"/>
    </source>
</evidence>
<dbReference type="InterPro" id="IPR005861">
    <property type="entry name" value="HisP_aminotrans"/>
</dbReference>
<proteinExistence type="inferred from homology"/>
<evidence type="ECO:0000313" key="13">
    <source>
        <dbReference type="EMBL" id="SPS06957.1"/>
    </source>
</evidence>
<evidence type="ECO:0000256" key="1">
    <source>
        <dbReference type="ARBA" id="ARBA00001933"/>
    </source>
</evidence>
<dbReference type="GO" id="GO:0000105">
    <property type="term" value="P:L-histidine biosynthetic process"/>
    <property type="evidence" value="ECO:0007669"/>
    <property type="project" value="UniProtKB-UniRule"/>
</dbReference>
<dbReference type="InterPro" id="IPR015421">
    <property type="entry name" value="PyrdxlP-dep_Trfase_major"/>
</dbReference>
<evidence type="ECO:0000256" key="8">
    <source>
        <dbReference type="ARBA" id="ARBA00022898"/>
    </source>
</evidence>
<comment type="pathway">
    <text evidence="2 11">Amino-acid biosynthesis; L-histidine biosynthesis; L-histidine from 5-phospho-alpha-D-ribose 1-diphosphate: step 7/9.</text>
</comment>
<evidence type="ECO:0000256" key="4">
    <source>
        <dbReference type="ARBA" id="ARBA00011738"/>
    </source>
</evidence>
<evidence type="ECO:0000256" key="2">
    <source>
        <dbReference type="ARBA" id="ARBA00005011"/>
    </source>
</evidence>
<dbReference type="InterPro" id="IPR004839">
    <property type="entry name" value="Aminotransferase_I/II_large"/>
</dbReference>
<evidence type="ECO:0000256" key="10">
    <source>
        <dbReference type="ARBA" id="ARBA00047481"/>
    </source>
</evidence>
<comment type="similarity">
    <text evidence="3 11">Belongs to the class-II pyridoxal-phosphate-dependent aminotransferase family. Histidinol-phosphate aminotransferase subfamily.</text>
</comment>
<keyword evidence="7 11" id="KW-0808">Transferase</keyword>
<dbReference type="PANTHER" id="PTHR42885">
    <property type="entry name" value="HISTIDINOL-PHOSPHATE AMINOTRANSFERASE-RELATED"/>
    <property type="match status" value="1"/>
</dbReference>
<name>A0A2X0QZG7_9PROT</name>
<dbReference type="HAMAP" id="MF_01023">
    <property type="entry name" value="HisC_aminotrans_2"/>
    <property type="match status" value="1"/>
</dbReference>
<dbReference type="GO" id="GO:0030170">
    <property type="term" value="F:pyridoxal phosphate binding"/>
    <property type="evidence" value="ECO:0007669"/>
    <property type="project" value="InterPro"/>
</dbReference>